<sequence>MWEVLQQRRLCMKTLSGRRPDRPWPL</sequence>
<dbReference type="AlphaFoldDB" id="A0AAD8ZCC1"/>
<accession>A0AAD8ZCC1</accession>
<protein>
    <submittedName>
        <fullName evidence="1">Uncharacterized protein</fullName>
    </submittedName>
</protein>
<name>A0AAD8ZCC1_9TELE</name>
<proteinExistence type="predicted"/>
<gene>
    <name evidence="1" type="ORF">P4O66_010516</name>
</gene>
<comment type="caution">
    <text evidence="1">The sequence shown here is derived from an EMBL/GenBank/DDBJ whole genome shotgun (WGS) entry which is preliminary data.</text>
</comment>
<dbReference type="Proteomes" id="UP001239994">
    <property type="component" value="Unassembled WGS sequence"/>
</dbReference>
<evidence type="ECO:0000313" key="1">
    <source>
        <dbReference type="EMBL" id="KAK1795341.1"/>
    </source>
</evidence>
<reference evidence="1" key="1">
    <citation type="submission" date="2023-03" db="EMBL/GenBank/DDBJ databases">
        <title>Electrophorus voltai genome.</title>
        <authorList>
            <person name="Bian C."/>
        </authorList>
    </citation>
    <scope>NUCLEOTIDE SEQUENCE</scope>
    <source>
        <strain evidence="1">CB-2022</strain>
        <tissue evidence="1">Muscle</tissue>
    </source>
</reference>
<keyword evidence="2" id="KW-1185">Reference proteome</keyword>
<dbReference type="EMBL" id="JAROKS010000016">
    <property type="protein sequence ID" value="KAK1795341.1"/>
    <property type="molecule type" value="Genomic_DNA"/>
</dbReference>
<organism evidence="1 2">
    <name type="scientific">Electrophorus voltai</name>
    <dbReference type="NCBI Taxonomy" id="2609070"/>
    <lineage>
        <taxon>Eukaryota</taxon>
        <taxon>Metazoa</taxon>
        <taxon>Chordata</taxon>
        <taxon>Craniata</taxon>
        <taxon>Vertebrata</taxon>
        <taxon>Euteleostomi</taxon>
        <taxon>Actinopterygii</taxon>
        <taxon>Neopterygii</taxon>
        <taxon>Teleostei</taxon>
        <taxon>Ostariophysi</taxon>
        <taxon>Gymnotiformes</taxon>
        <taxon>Gymnotoidei</taxon>
        <taxon>Gymnotidae</taxon>
        <taxon>Electrophorus</taxon>
    </lineage>
</organism>
<evidence type="ECO:0000313" key="2">
    <source>
        <dbReference type="Proteomes" id="UP001239994"/>
    </source>
</evidence>